<dbReference type="AlphaFoldDB" id="A0A1G9D8S0"/>
<accession>A0A1G9D8S0</accession>
<sequence length="355" mass="39154">MKALLKSLIIILMIPALAQAHEIEIGKFTKQKSIKKAYIVNPDAGIDIQNSYGNVYVTTWNEDKIELDIQIKVSGDREEWVNKKIDDIDVEIEALKSMVTAKTVISNSSGNTNGKNNSFEINYTIKIPKNGSVKINNKYGDVLSADLFANVNIKCKYGKVTMGKLSGNSNIIDIEYCNKSSVDYVKNGSVSADYSGLSINDFGNINLKADYTDINFTNGNNLKYDCSYGKLNYGKISNLEGIGDYLTIKVGEILNNLQVNTKYSKLTVDEMGAKAGNINVNSGYTSVGIGYSPAYSFDFDISLKFGNFKNDGDIELTSKQETNFSKSYQGYYKKQGTNKVSITSNYGNVSLTKNP</sequence>
<evidence type="ECO:0000256" key="1">
    <source>
        <dbReference type="SAM" id="SignalP"/>
    </source>
</evidence>
<keyword evidence="1" id="KW-0732">Signal</keyword>
<name>A0A1G9D8S0_9FLAO</name>
<dbReference type="Proteomes" id="UP000199580">
    <property type="component" value="Unassembled WGS sequence"/>
</dbReference>
<reference evidence="2 3" key="1">
    <citation type="submission" date="2016-10" db="EMBL/GenBank/DDBJ databases">
        <authorList>
            <person name="de Groot N.N."/>
        </authorList>
    </citation>
    <scope>NUCLEOTIDE SEQUENCE [LARGE SCALE GENOMIC DNA]</scope>
    <source>
        <strain evidence="2 3">CGMCC 1.10076</strain>
    </source>
</reference>
<evidence type="ECO:0008006" key="4">
    <source>
        <dbReference type="Google" id="ProtNLM"/>
    </source>
</evidence>
<feature type="chain" id="PRO_5011501190" description="Adhesin" evidence="1">
    <location>
        <begin position="19"/>
        <end position="355"/>
    </location>
</feature>
<organism evidence="2 3">
    <name type="scientific">Flavobacterium noncentrifugens</name>
    <dbReference type="NCBI Taxonomy" id="1128970"/>
    <lineage>
        <taxon>Bacteria</taxon>
        <taxon>Pseudomonadati</taxon>
        <taxon>Bacteroidota</taxon>
        <taxon>Flavobacteriia</taxon>
        <taxon>Flavobacteriales</taxon>
        <taxon>Flavobacteriaceae</taxon>
        <taxon>Flavobacterium</taxon>
    </lineage>
</organism>
<dbReference type="EMBL" id="FNEZ01000009">
    <property type="protein sequence ID" value="SDK60251.1"/>
    <property type="molecule type" value="Genomic_DNA"/>
</dbReference>
<protein>
    <recommendedName>
        <fullName evidence="4">Adhesin</fullName>
    </recommendedName>
</protein>
<proteinExistence type="predicted"/>
<keyword evidence="3" id="KW-1185">Reference proteome</keyword>
<evidence type="ECO:0000313" key="3">
    <source>
        <dbReference type="Proteomes" id="UP000199580"/>
    </source>
</evidence>
<feature type="signal peptide" evidence="1">
    <location>
        <begin position="1"/>
        <end position="18"/>
    </location>
</feature>
<dbReference type="RefSeq" id="WP_245699508.1">
    <property type="nucleotide sequence ID" value="NZ_BKAI01000017.1"/>
</dbReference>
<dbReference type="STRING" id="1128970.SAMN04487935_3746"/>
<gene>
    <name evidence="2" type="ORF">SAMN04487935_3746</name>
</gene>
<evidence type="ECO:0000313" key="2">
    <source>
        <dbReference type="EMBL" id="SDK60251.1"/>
    </source>
</evidence>